<dbReference type="HOGENOM" id="CLU_072767_1_0_9"/>
<dbReference type="RefSeq" id="WP_023392193.1">
    <property type="nucleotide sequence ID" value="NZ_KI535340.1"/>
</dbReference>
<evidence type="ECO:0000313" key="2">
    <source>
        <dbReference type="EMBL" id="ESK65390.1"/>
    </source>
</evidence>
<dbReference type="STRING" id="592010.GCWU000182_001551"/>
<dbReference type="eggNOG" id="COG5036">
    <property type="taxonomic scope" value="Bacteria"/>
</dbReference>
<dbReference type="CDD" id="cd07750">
    <property type="entry name" value="PolyPPase_VTC_like"/>
    <property type="match status" value="1"/>
</dbReference>
<dbReference type="Pfam" id="PF09359">
    <property type="entry name" value="VTC"/>
    <property type="match status" value="1"/>
</dbReference>
<name>W1Q2N3_ABIDE</name>
<dbReference type="InterPro" id="IPR018966">
    <property type="entry name" value="VTC_domain"/>
</dbReference>
<dbReference type="EMBL" id="ACIN03000013">
    <property type="protein sequence ID" value="ESK65390.1"/>
    <property type="molecule type" value="Genomic_DNA"/>
</dbReference>
<dbReference type="Proteomes" id="UP000019050">
    <property type="component" value="Unassembled WGS sequence"/>
</dbReference>
<reference evidence="2" key="1">
    <citation type="submission" date="2013-06" db="EMBL/GenBank/DDBJ databases">
        <authorList>
            <person name="Weinstock G."/>
            <person name="Sodergren E."/>
            <person name="Clifton S."/>
            <person name="Fulton L."/>
            <person name="Fulton B."/>
            <person name="Courtney L."/>
            <person name="Fronick C."/>
            <person name="Harrison M."/>
            <person name="Strong C."/>
            <person name="Farmer C."/>
            <person name="Delahaunty K."/>
            <person name="Markovic C."/>
            <person name="Hall O."/>
            <person name="Minx P."/>
            <person name="Tomlinson C."/>
            <person name="Mitreva M."/>
            <person name="Nelson J."/>
            <person name="Hou S."/>
            <person name="Wollam A."/>
            <person name="Pepin K.H."/>
            <person name="Johnson M."/>
            <person name="Bhonagiri V."/>
            <person name="Nash W.E."/>
            <person name="Warren W."/>
            <person name="Chinwalla A."/>
            <person name="Mardis E.R."/>
            <person name="Wilson R.K."/>
        </authorList>
    </citation>
    <scope>NUCLEOTIDE SEQUENCE [LARGE SCALE GENOMIC DNA]</scope>
    <source>
        <strain evidence="2">ATCC 49176</strain>
    </source>
</reference>
<comment type="caution">
    <text evidence="2">The sequence shown here is derived from an EMBL/GenBank/DDBJ whole genome shotgun (WGS) entry which is preliminary data.</text>
</comment>
<dbReference type="OrthoDB" id="185578at2"/>
<evidence type="ECO:0000259" key="1">
    <source>
        <dbReference type="Pfam" id="PF09359"/>
    </source>
</evidence>
<dbReference type="Gene3D" id="3.20.100.30">
    <property type="entry name" value="VTC, catalytic tunnel domain"/>
    <property type="match status" value="1"/>
</dbReference>
<proteinExistence type="predicted"/>
<gene>
    <name evidence="2" type="ORF">GCWU000182_001551</name>
</gene>
<dbReference type="InterPro" id="IPR042267">
    <property type="entry name" value="VTC_sf"/>
</dbReference>
<sequence length="243" mass="28477">MKEHKVQKNFQRIESKYLVDAKTMTALEKEFSQHLVPDDYPVSTISNLYFDNADYDLVEDSLARLHGREKVRMRTYDAKPKADSFAFLEIKKKILEVGHKYRFVADMADIIRYVAHPTNARPDANPELQLTLLELQRRYVALKPMMFIGYKRHSYRGIEDPKVRVTIDREVVYRNYDLDLTAGRYGEPLVDDDQVILEIKVNGDQPDWMVEILNRYQVEEISFSKYGRAYSKTLEASEARLAL</sequence>
<dbReference type="AlphaFoldDB" id="W1Q2N3"/>
<feature type="domain" description="VTC" evidence="1">
    <location>
        <begin position="11"/>
        <end position="231"/>
    </location>
</feature>
<protein>
    <submittedName>
        <fullName evidence="2">VTC domain protein</fullName>
    </submittedName>
</protein>
<organism evidence="2 3">
    <name type="scientific">Abiotrophia defectiva ATCC 49176</name>
    <dbReference type="NCBI Taxonomy" id="592010"/>
    <lineage>
        <taxon>Bacteria</taxon>
        <taxon>Bacillati</taxon>
        <taxon>Bacillota</taxon>
        <taxon>Bacilli</taxon>
        <taxon>Lactobacillales</taxon>
        <taxon>Aerococcaceae</taxon>
        <taxon>Abiotrophia</taxon>
    </lineage>
</organism>
<evidence type="ECO:0000313" key="3">
    <source>
        <dbReference type="Proteomes" id="UP000019050"/>
    </source>
</evidence>
<keyword evidence="3" id="KW-1185">Reference proteome</keyword>
<dbReference type="GO" id="GO:0006799">
    <property type="term" value="P:polyphosphate biosynthetic process"/>
    <property type="evidence" value="ECO:0007669"/>
    <property type="project" value="UniProtKB-ARBA"/>
</dbReference>
<dbReference type="SUPFAM" id="SSF55154">
    <property type="entry name" value="CYTH-like phosphatases"/>
    <property type="match status" value="1"/>
</dbReference>
<dbReference type="GeneID" id="84818049"/>
<accession>W1Q2N3</accession>
<dbReference type="InterPro" id="IPR033469">
    <property type="entry name" value="CYTH-like_dom_sf"/>
</dbReference>